<evidence type="ECO:0000256" key="5">
    <source>
        <dbReference type="ARBA" id="ARBA00022824"/>
    </source>
</evidence>
<dbReference type="GO" id="GO:0005784">
    <property type="term" value="C:Sec61 translocon complex"/>
    <property type="evidence" value="ECO:0007669"/>
    <property type="project" value="InterPro"/>
</dbReference>
<dbReference type="InterPro" id="IPR016482">
    <property type="entry name" value="SecG/Sec61-beta/Sbh"/>
</dbReference>
<name>A0AAV8UWH6_9RHOD</name>
<keyword evidence="9 11" id="KW-0472">Membrane</keyword>
<evidence type="ECO:0000256" key="6">
    <source>
        <dbReference type="ARBA" id="ARBA00022927"/>
    </source>
</evidence>
<evidence type="ECO:0000256" key="8">
    <source>
        <dbReference type="ARBA" id="ARBA00023010"/>
    </source>
</evidence>
<organism evidence="12 13">
    <name type="scientific">Rhodosorus marinus</name>
    <dbReference type="NCBI Taxonomy" id="101924"/>
    <lineage>
        <taxon>Eukaryota</taxon>
        <taxon>Rhodophyta</taxon>
        <taxon>Stylonematophyceae</taxon>
        <taxon>Stylonematales</taxon>
        <taxon>Stylonemataceae</taxon>
        <taxon>Rhodosorus</taxon>
    </lineage>
</organism>
<comment type="subcellular location">
    <subcellularLocation>
        <location evidence="1">Endoplasmic reticulum membrane</location>
        <topology evidence="1">Single-pass membrane protein</topology>
    </subcellularLocation>
</comment>
<keyword evidence="13" id="KW-1185">Reference proteome</keyword>
<keyword evidence="7 11" id="KW-1133">Transmembrane helix</keyword>
<dbReference type="AlphaFoldDB" id="A0AAV8UWH6"/>
<comment type="similarity">
    <text evidence="2">Belongs to the SEC61-beta family.</text>
</comment>
<dbReference type="Proteomes" id="UP001157974">
    <property type="component" value="Unassembled WGS sequence"/>
</dbReference>
<comment type="caution">
    <text evidence="12">The sequence shown here is derived from an EMBL/GenBank/DDBJ whole genome shotgun (WGS) entry which is preliminary data.</text>
</comment>
<dbReference type="GO" id="GO:0006886">
    <property type="term" value="P:intracellular protein transport"/>
    <property type="evidence" value="ECO:0007669"/>
    <property type="project" value="InterPro"/>
</dbReference>
<dbReference type="Pfam" id="PF03911">
    <property type="entry name" value="Sec61_beta"/>
    <property type="match status" value="1"/>
</dbReference>
<evidence type="ECO:0000256" key="3">
    <source>
        <dbReference type="ARBA" id="ARBA00022448"/>
    </source>
</evidence>
<evidence type="ECO:0000256" key="7">
    <source>
        <dbReference type="ARBA" id="ARBA00022989"/>
    </source>
</evidence>
<feature type="transmembrane region" description="Helical" evidence="11">
    <location>
        <begin position="75"/>
        <end position="94"/>
    </location>
</feature>
<evidence type="ECO:0008006" key="14">
    <source>
        <dbReference type="Google" id="ProtNLM"/>
    </source>
</evidence>
<keyword evidence="3" id="KW-0813">Transport</keyword>
<keyword evidence="8" id="KW-0811">Translocation</keyword>
<evidence type="ECO:0000313" key="13">
    <source>
        <dbReference type="Proteomes" id="UP001157974"/>
    </source>
</evidence>
<keyword evidence="5" id="KW-0256">Endoplasmic reticulum</keyword>
<evidence type="ECO:0000256" key="4">
    <source>
        <dbReference type="ARBA" id="ARBA00022692"/>
    </source>
</evidence>
<reference evidence="12 13" key="1">
    <citation type="journal article" date="2023" name="Nat. Commun.">
        <title>Origin of minicircular mitochondrial genomes in red algae.</title>
        <authorList>
            <person name="Lee Y."/>
            <person name="Cho C.H."/>
            <person name="Lee Y.M."/>
            <person name="Park S.I."/>
            <person name="Yang J.H."/>
            <person name="West J.A."/>
            <person name="Bhattacharya D."/>
            <person name="Yoon H.S."/>
        </authorList>
    </citation>
    <scope>NUCLEOTIDE SEQUENCE [LARGE SCALE GENOMIC DNA]</scope>
    <source>
        <strain evidence="12 13">CCMP1338</strain>
        <tissue evidence="12">Whole cell</tissue>
    </source>
</reference>
<evidence type="ECO:0000256" key="1">
    <source>
        <dbReference type="ARBA" id="ARBA00004389"/>
    </source>
</evidence>
<evidence type="ECO:0000313" key="12">
    <source>
        <dbReference type="EMBL" id="KAJ8905407.1"/>
    </source>
</evidence>
<gene>
    <name evidence="12" type="ORF">NDN08_001914</name>
</gene>
<feature type="compositionally biased region" description="Polar residues" evidence="10">
    <location>
        <begin position="1"/>
        <end position="13"/>
    </location>
</feature>
<dbReference type="PANTHER" id="PTHR13509">
    <property type="entry name" value="SEC61 SUBUNIT BETA"/>
    <property type="match status" value="1"/>
</dbReference>
<feature type="region of interest" description="Disordered" evidence="10">
    <location>
        <begin position="1"/>
        <end position="53"/>
    </location>
</feature>
<proteinExistence type="inferred from homology"/>
<dbReference type="EMBL" id="JAMWBK010000005">
    <property type="protein sequence ID" value="KAJ8905407.1"/>
    <property type="molecule type" value="Genomic_DNA"/>
</dbReference>
<evidence type="ECO:0000256" key="10">
    <source>
        <dbReference type="SAM" id="MobiDB-lite"/>
    </source>
</evidence>
<dbReference type="InterPro" id="IPR030671">
    <property type="entry name" value="Sec61-beta/Sbh"/>
</dbReference>
<evidence type="ECO:0000256" key="2">
    <source>
        <dbReference type="ARBA" id="ARBA00006103"/>
    </source>
</evidence>
<keyword evidence="4 11" id="KW-0812">Transmembrane</keyword>
<keyword evidence="6" id="KW-0653">Protein transport</keyword>
<sequence length="102" mass="10522">MTKGSVDQASTSVPRAGGSVSAGGLRNRANTAKANSAKTATKSGPAPRAPAQSSNPWFAIRAYDEDTPGLKVGPTSVLITSLVYIASVVLLHIWGKFRSPVV</sequence>
<accession>A0AAV8UWH6</accession>
<feature type="compositionally biased region" description="Low complexity" evidence="10">
    <location>
        <begin position="26"/>
        <end position="43"/>
    </location>
</feature>
<evidence type="ECO:0000256" key="9">
    <source>
        <dbReference type="ARBA" id="ARBA00023136"/>
    </source>
</evidence>
<evidence type="ECO:0000256" key="11">
    <source>
        <dbReference type="SAM" id="Phobius"/>
    </source>
</evidence>
<protein>
    <recommendedName>
        <fullName evidence="14">Protein transport protein Sec61 subunit beta</fullName>
    </recommendedName>
</protein>